<gene>
    <name evidence="8" type="ORF">SAMN05216272_10341</name>
</gene>
<comment type="subcellular location">
    <subcellularLocation>
        <location evidence="1">Cell membrane</location>
        <topology evidence="1">Multi-pass membrane protein</topology>
    </subcellularLocation>
</comment>
<keyword evidence="4" id="KW-1133">Transmembrane helix</keyword>
<dbReference type="RefSeq" id="WP_090262043.1">
    <property type="nucleotide sequence ID" value="NZ_FNDS01000003.1"/>
</dbReference>
<evidence type="ECO:0000256" key="3">
    <source>
        <dbReference type="ARBA" id="ARBA00022692"/>
    </source>
</evidence>
<sequence>MKRLLRALLLLVAGLPSWFLMAAQAPAGDAEQAQRARQLLEKAVAYYRVEGDKAFAAFSRQGAFIDNELYVYVLDSKGVMLASGGPSVVLIGRDISPLLEPSMREQFAKALKAPESGKVQEADYRWKNWNDGRVERKHTYYQRVGDRFLAVGYYLPRADASQAQAMLDKTVKAVQSDPEGTFKRINALDKAFIEDDLYAFVVDVNTAKFVAHGYNTRLVGSDFASLKDPTGNAIGQAMLALARSKGEGEFDYMWRNPVTSKVEAKHALLKKSGHYLVAVGYYTRPTSP</sequence>
<dbReference type="STRING" id="428992.SAMN05216272_10341"/>
<keyword evidence="3" id="KW-0812">Transmembrane</keyword>
<dbReference type="AlphaFoldDB" id="A0A1G8F626"/>
<keyword evidence="5" id="KW-0472">Membrane</keyword>
<feature type="chain" id="PRO_5011443864" evidence="6">
    <location>
        <begin position="23"/>
        <end position="288"/>
    </location>
</feature>
<dbReference type="Pfam" id="PF17200">
    <property type="entry name" value="sCache_2"/>
    <property type="match status" value="1"/>
</dbReference>
<evidence type="ECO:0000256" key="6">
    <source>
        <dbReference type="SAM" id="SignalP"/>
    </source>
</evidence>
<proteinExistence type="predicted"/>
<dbReference type="Gene3D" id="3.30.450.20">
    <property type="entry name" value="PAS domain"/>
    <property type="match status" value="2"/>
</dbReference>
<dbReference type="EMBL" id="FNDS01000003">
    <property type="protein sequence ID" value="SDH77571.1"/>
    <property type="molecule type" value="Genomic_DNA"/>
</dbReference>
<dbReference type="OrthoDB" id="7001565at2"/>
<accession>A0A1G8F626</accession>
<dbReference type="InterPro" id="IPR033480">
    <property type="entry name" value="sCache_2"/>
</dbReference>
<keyword evidence="6" id="KW-0732">Signal</keyword>
<evidence type="ECO:0000256" key="5">
    <source>
        <dbReference type="ARBA" id="ARBA00023136"/>
    </source>
</evidence>
<keyword evidence="9" id="KW-1185">Reference proteome</keyword>
<organism evidence="8 9">
    <name type="scientific">Pseudomonas panipatensis</name>
    <dbReference type="NCBI Taxonomy" id="428992"/>
    <lineage>
        <taxon>Bacteria</taxon>
        <taxon>Pseudomonadati</taxon>
        <taxon>Pseudomonadota</taxon>
        <taxon>Gammaproteobacteria</taxon>
        <taxon>Pseudomonadales</taxon>
        <taxon>Pseudomonadaceae</taxon>
        <taxon>Pseudomonas</taxon>
    </lineage>
</organism>
<dbReference type="Proteomes" id="UP000199636">
    <property type="component" value="Unassembled WGS sequence"/>
</dbReference>
<feature type="domain" description="Single Cache" evidence="7">
    <location>
        <begin position="157"/>
        <end position="236"/>
    </location>
</feature>
<reference evidence="9" key="1">
    <citation type="submission" date="2016-10" db="EMBL/GenBank/DDBJ databases">
        <authorList>
            <person name="Varghese N."/>
            <person name="Submissions S."/>
        </authorList>
    </citation>
    <scope>NUCLEOTIDE SEQUENCE [LARGE SCALE GENOMIC DNA]</scope>
    <source>
        <strain evidence="9">CCM 7469</strain>
    </source>
</reference>
<name>A0A1G8F626_9PSED</name>
<dbReference type="CDD" id="cd18774">
    <property type="entry name" value="PDC2_HK_sensor"/>
    <property type="match status" value="1"/>
</dbReference>
<feature type="signal peptide" evidence="6">
    <location>
        <begin position="1"/>
        <end position="22"/>
    </location>
</feature>
<evidence type="ECO:0000256" key="4">
    <source>
        <dbReference type="ARBA" id="ARBA00022989"/>
    </source>
</evidence>
<evidence type="ECO:0000259" key="7">
    <source>
        <dbReference type="SMART" id="SM01049"/>
    </source>
</evidence>
<keyword evidence="2" id="KW-1003">Cell membrane</keyword>
<protein>
    <submittedName>
        <fullName evidence="8">Cytochrome c</fullName>
    </submittedName>
</protein>
<evidence type="ECO:0000256" key="1">
    <source>
        <dbReference type="ARBA" id="ARBA00004651"/>
    </source>
</evidence>
<dbReference type="GO" id="GO:0005886">
    <property type="term" value="C:plasma membrane"/>
    <property type="evidence" value="ECO:0007669"/>
    <property type="project" value="UniProtKB-SubCell"/>
</dbReference>
<evidence type="ECO:0000313" key="8">
    <source>
        <dbReference type="EMBL" id="SDH77571.1"/>
    </source>
</evidence>
<dbReference type="SMART" id="SM01049">
    <property type="entry name" value="Cache_2"/>
    <property type="match status" value="1"/>
</dbReference>
<evidence type="ECO:0000313" key="9">
    <source>
        <dbReference type="Proteomes" id="UP000199636"/>
    </source>
</evidence>
<evidence type="ECO:0000256" key="2">
    <source>
        <dbReference type="ARBA" id="ARBA00022475"/>
    </source>
</evidence>